<organism evidence="3 4">
    <name type="scientific">Hevea brasiliensis</name>
    <name type="common">Para rubber tree</name>
    <name type="synonym">Siphonia brasiliensis</name>
    <dbReference type="NCBI Taxonomy" id="3981"/>
    <lineage>
        <taxon>Eukaryota</taxon>
        <taxon>Viridiplantae</taxon>
        <taxon>Streptophyta</taxon>
        <taxon>Embryophyta</taxon>
        <taxon>Tracheophyta</taxon>
        <taxon>Spermatophyta</taxon>
        <taxon>Magnoliopsida</taxon>
        <taxon>eudicotyledons</taxon>
        <taxon>Gunneridae</taxon>
        <taxon>Pentapetalae</taxon>
        <taxon>rosids</taxon>
        <taxon>fabids</taxon>
        <taxon>Malpighiales</taxon>
        <taxon>Euphorbiaceae</taxon>
        <taxon>Crotonoideae</taxon>
        <taxon>Micrandreae</taxon>
        <taxon>Hevea</taxon>
    </lineage>
</organism>
<evidence type="ECO:0000256" key="1">
    <source>
        <dbReference type="SAM" id="MobiDB-lite"/>
    </source>
</evidence>
<proteinExistence type="predicted"/>
<dbReference type="Proteomes" id="UP000467840">
    <property type="component" value="Chromosome 11"/>
</dbReference>
<comment type="caution">
    <text evidence="3">The sequence shown here is derived from an EMBL/GenBank/DDBJ whole genome shotgun (WGS) entry which is preliminary data.</text>
</comment>
<feature type="compositionally biased region" description="Basic residues" evidence="1">
    <location>
        <begin position="120"/>
        <end position="130"/>
    </location>
</feature>
<evidence type="ECO:0000313" key="2">
    <source>
        <dbReference type="EMBL" id="KAF2322010.1"/>
    </source>
</evidence>
<feature type="region of interest" description="Disordered" evidence="1">
    <location>
        <begin position="109"/>
        <end position="130"/>
    </location>
</feature>
<evidence type="ECO:0008006" key="5">
    <source>
        <dbReference type="Google" id="ProtNLM"/>
    </source>
</evidence>
<protein>
    <recommendedName>
        <fullName evidence="5">Reverse transcriptase/retrotransposon-derived protein RNase H-like domain-containing protein</fullName>
    </recommendedName>
</protein>
<dbReference type="EMBL" id="JAAGAX010000002">
    <property type="protein sequence ID" value="KAF2322018.1"/>
    <property type="molecule type" value="Genomic_DNA"/>
</dbReference>
<gene>
    <name evidence="2" type="ORF">GH714_005577</name>
    <name evidence="3" type="ORF">GH714_005728</name>
</gene>
<dbReference type="EMBL" id="JAAGAX010000002">
    <property type="protein sequence ID" value="KAF2322010.1"/>
    <property type="molecule type" value="Genomic_DNA"/>
</dbReference>
<evidence type="ECO:0000313" key="3">
    <source>
        <dbReference type="EMBL" id="KAF2322018.1"/>
    </source>
</evidence>
<keyword evidence="4" id="KW-1185">Reference proteome</keyword>
<sequence>MLCSTPVLALPDFSKTFEIECDASGIGMIGGFVAFDDDGVAGWSCALRFKVVIPLAKPSRIGVLSRLASGDVRWIQSNQLIMMCLSESMDFNTDHHVGEHVDGNISRVMEGNDLDVPSPKYKKKSKWHRK</sequence>
<reference evidence="3 4" key="1">
    <citation type="journal article" date="2020" name="Mol. Plant">
        <title>The Chromosome-Based Rubber Tree Genome Provides New Insights into Spurge Genome Evolution and Rubber Biosynthesis.</title>
        <authorList>
            <person name="Liu J."/>
            <person name="Shi C."/>
            <person name="Shi C.C."/>
            <person name="Li W."/>
            <person name="Zhang Q.J."/>
            <person name="Zhang Y."/>
            <person name="Li K."/>
            <person name="Lu H.F."/>
            <person name="Shi C."/>
            <person name="Zhu S.T."/>
            <person name="Xiao Z.Y."/>
            <person name="Nan H."/>
            <person name="Yue Y."/>
            <person name="Zhu X.G."/>
            <person name="Wu Y."/>
            <person name="Hong X.N."/>
            <person name="Fan G.Y."/>
            <person name="Tong Y."/>
            <person name="Zhang D."/>
            <person name="Mao C.L."/>
            <person name="Liu Y.L."/>
            <person name="Hao S.J."/>
            <person name="Liu W.Q."/>
            <person name="Lv M.Q."/>
            <person name="Zhang H.B."/>
            <person name="Liu Y."/>
            <person name="Hu-Tang G.R."/>
            <person name="Wang J.P."/>
            <person name="Wang J.H."/>
            <person name="Sun Y.H."/>
            <person name="Ni S.B."/>
            <person name="Chen W.B."/>
            <person name="Zhang X.C."/>
            <person name="Jiao Y.N."/>
            <person name="Eichler E.E."/>
            <person name="Li G.H."/>
            <person name="Liu X."/>
            <person name="Gao L.Z."/>
        </authorList>
    </citation>
    <scope>NUCLEOTIDE SEQUENCE [LARGE SCALE GENOMIC DNA]</scope>
    <source>
        <strain evidence="4">cv. GT1</strain>
        <tissue evidence="3">Leaf</tissue>
    </source>
</reference>
<accession>A0A6A6NC03</accession>
<evidence type="ECO:0000313" key="4">
    <source>
        <dbReference type="Proteomes" id="UP000467840"/>
    </source>
</evidence>
<name>A0A6A6NC03_HEVBR</name>
<dbReference type="AlphaFoldDB" id="A0A6A6NC03"/>